<dbReference type="Proteomes" id="UP000751518">
    <property type="component" value="Unassembled WGS sequence"/>
</dbReference>
<dbReference type="Gene3D" id="3.30.700.10">
    <property type="entry name" value="Glycoprotein, Type 4 Pilin"/>
    <property type="match status" value="1"/>
</dbReference>
<dbReference type="Pfam" id="PF07963">
    <property type="entry name" value="N_methyl"/>
    <property type="match status" value="1"/>
</dbReference>
<organism evidence="2 3">
    <name type="scientific">candidate division WWE3 bacterium</name>
    <dbReference type="NCBI Taxonomy" id="2053526"/>
    <lineage>
        <taxon>Bacteria</taxon>
        <taxon>Katanobacteria</taxon>
    </lineage>
</organism>
<dbReference type="InterPro" id="IPR045584">
    <property type="entry name" value="Pilin-like"/>
</dbReference>
<accession>A0A955LKH5</accession>
<name>A0A955LKH5_UNCKA</name>
<sequence length="194" mass="20988">MKLPIRHNKKGFTLIELVVVMTMMLLLIAFVVPQFRNFTRKRVLNEEALKVTSDIETAYSLARSGVQDKTSSVDAYKFGLLKAAADSASCKRAYYSHAVNTSGTKVGDTIVKEELECPLVLETTIGYFEFDSVTGQVVVDGSGTPLASNFTINVCYPGYGSIPVTVDSQGRVIKGNFTTTPCTCTTSCGGVTFP</sequence>
<keyword evidence="1" id="KW-0812">Transmembrane</keyword>
<proteinExistence type="predicted"/>
<evidence type="ECO:0000313" key="2">
    <source>
        <dbReference type="EMBL" id="MCA9392417.1"/>
    </source>
</evidence>
<reference evidence="2" key="2">
    <citation type="journal article" date="2021" name="Microbiome">
        <title>Successional dynamics and alternative stable states in a saline activated sludge microbial community over 9 years.</title>
        <authorList>
            <person name="Wang Y."/>
            <person name="Ye J."/>
            <person name="Ju F."/>
            <person name="Liu L."/>
            <person name="Boyd J.A."/>
            <person name="Deng Y."/>
            <person name="Parks D.H."/>
            <person name="Jiang X."/>
            <person name="Yin X."/>
            <person name="Woodcroft B.J."/>
            <person name="Tyson G.W."/>
            <person name="Hugenholtz P."/>
            <person name="Polz M.F."/>
            <person name="Zhang T."/>
        </authorList>
    </citation>
    <scope>NUCLEOTIDE SEQUENCE</scope>
    <source>
        <strain evidence="2">HKST-UBA03</strain>
    </source>
</reference>
<keyword evidence="1" id="KW-1133">Transmembrane helix</keyword>
<dbReference type="SUPFAM" id="SSF54523">
    <property type="entry name" value="Pili subunits"/>
    <property type="match status" value="1"/>
</dbReference>
<keyword evidence="1" id="KW-0472">Membrane</keyword>
<protein>
    <submittedName>
        <fullName evidence="2">Type II secretion system protein</fullName>
    </submittedName>
</protein>
<evidence type="ECO:0000256" key="1">
    <source>
        <dbReference type="SAM" id="Phobius"/>
    </source>
</evidence>
<gene>
    <name evidence="2" type="ORF">KC614_04445</name>
</gene>
<dbReference type="AlphaFoldDB" id="A0A955LKH5"/>
<evidence type="ECO:0000313" key="3">
    <source>
        <dbReference type="Proteomes" id="UP000751518"/>
    </source>
</evidence>
<dbReference type="EMBL" id="JAGQKZ010000050">
    <property type="protein sequence ID" value="MCA9392417.1"/>
    <property type="molecule type" value="Genomic_DNA"/>
</dbReference>
<dbReference type="InterPro" id="IPR012902">
    <property type="entry name" value="N_methyl_site"/>
</dbReference>
<reference evidence="2" key="1">
    <citation type="submission" date="2020-04" db="EMBL/GenBank/DDBJ databases">
        <authorList>
            <person name="Zhang T."/>
        </authorList>
    </citation>
    <scope>NUCLEOTIDE SEQUENCE</scope>
    <source>
        <strain evidence="2">HKST-UBA03</strain>
    </source>
</reference>
<comment type="caution">
    <text evidence="2">The sequence shown here is derived from an EMBL/GenBank/DDBJ whole genome shotgun (WGS) entry which is preliminary data.</text>
</comment>
<feature type="transmembrane region" description="Helical" evidence="1">
    <location>
        <begin position="12"/>
        <end position="32"/>
    </location>
</feature>
<dbReference type="PROSITE" id="PS00409">
    <property type="entry name" value="PROKAR_NTER_METHYL"/>
    <property type="match status" value="1"/>
</dbReference>
<dbReference type="NCBIfam" id="TIGR02532">
    <property type="entry name" value="IV_pilin_GFxxxE"/>
    <property type="match status" value="1"/>
</dbReference>